<dbReference type="EMBL" id="CAJOBC010003871">
    <property type="protein sequence ID" value="CAF3804227.1"/>
    <property type="molecule type" value="Genomic_DNA"/>
</dbReference>
<dbReference type="OrthoDB" id="10001926at2759"/>
<dbReference type="Proteomes" id="UP000663829">
    <property type="component" value="Unassembled WGS sequence"/>
</dbReference>
<sequence length="117" mass="13312">MQKSTPVSRYCSNILNRNVWNVTKSIAREDLPIPVSYIVVHELSGFNRSMTQQDCIRYINALQKWNIDENGFDDIAHNFIICGGDENDNTSQPQIYTGRGWKSIGAHCLTYNSRSLG</sequence>
<dbReference type="PANTHER" id="PTHR11022">
    <property type="entry name" value="PEPTIDOGLYCAN RECOGNITION PROTEIN"/>
    <property type="match status" value="1"/>
</dbReference>
<evidence type="ECO:0000313" key="3">
    <source>
        <dbReference type="EMBL" id="CAF1033497.1"/>
    </source>
</evidence>
<dbReference type="SUPFAM" id="SSF55846">
    <property type="entry name" value="N-acetylmuramoyl-L-alanine amidase-like"/>
    <property type="match status" value="1"/>
</dbReference>
<evidence type="ECO:0000313" key="5">
    <source>
        <dbReference type="Proteomes" id="UP000663829"/>
    </source>
</evidence>
<dbReference type="InterPro" id="IPR006619">
    <property type="entry name" value="PGRP_domain_met/bac"/>
</dbReference>
<organism evidence="3 5">
    <name type="scientific">Didymodactylos carnosus</name>
    <dbReference type="NCBI Taxonomy" id="1234261"/>
    <lineage>
        <taxon>Eukaryota</taxon>
        <taxon>Metazoa</taxon>
        <taxon>Spiralia</taxon>
        <taxon>Gnathifera</taxon>
        <taxon>Rotifera</taxon>
        <taxon>Eurotatoria</taxon>
        <taxon>Bdelloidea</taxon>
        <taxon>Philodinida</taxon>
        <taxon>Philodinidae</taxon>
        <taxon>Didymodactylos</taxon>
    </lineage>
</organism>
<dbReference type="PANTHER" id="PTHR11022:SF41">
    <property type="entry name" value="PEPTIDOGLYCAN-RECOGNITION PROTEIN LC-RELATED"/>
    <property type="match status" value="1"/>
</dbReference>
<dbReference type="AlphaFoldDB" id="A0A814J556"/>
<protein>
    <recommendedName>
        <fullName evidence="2">Peptidoglycan recognition protein family domain-containing protein</fullName>
    </recommendedName>
</protein>
<dbReference type="InterPro" id="IPR036505">
    <property type="entry name" value="Amidase/PGRP_sf"/>
</dbReference>
<dbReference type="GO" id="GO:0008270">
    <property type="term" value="F:zinc ion binding"/>
    <property type="evidence" value="ECO:0007669"/>
    <property type="project" value="InterPro"/>
</dbReference>
<evidence type="ECO:0000259" key="2">
    <source>
        <dbReference type="SMART" id="SM00701"/>
    </source>
</evidence>
<dbReference type="InterPro" id="IPR015510">
    <property type="entry name" value="PGRP"/>
</dbReference>
<evidence type="ECO:0000313" key="4">
    <source>
        <dbReference type="EMBL" id="CAF3804227.1"/>
    </source>
</evidence>
<gene>
    <name evidence="3" type="ORF">GPM918_LOCUS15401</name>
    <name evidence="4" type="ORF">SRO942_LOCUS15401</name>
</gene>
<evidence type="ECO:0000256" key="1">
    <source>
        <dbReference type="ARBA" id="ARBA00007553"/>
    </source>
</evidence>
<dbReference type="EMBL" id="CAJNOQ010003871">
    <property type="protein sequence ID" value="CAF1033497.1"/>
    <property type="molecule type" value="Genomic_DNA"/>
</dbReference>
<comment type="similarity">
    <text evidence="1">Belongs to the N-acetylmuramoyl-L-alanine amidase 2 family.</text>
</comment>
<keyword evidence="5" id="KW-1185">Reference proteome</keyword>
<reference evidence="3" key="1">
    <citation type="submission" date="2021-02" db="EMBL/GenBank/DDBJ databases">
        <authorList>
            <person name="Nowell W R."/>
        </authorList>
    </citation>
    <scope>NUCLEOTIDE SEQUENCE</scope>
</reference>
<name>A0A814J556_9BILA</name>
<dbReference type="GO" id="GO:0008745">
    <property type="term" value="F:N-acetylmuramoyl-L-alanine amidase activity"/>
    <property type="evidence" value="ECO:0007669"/>
    <property type="project" value="InterPro"/>
</dbReference>
<feature type="domain" description="Peptidoglycan recognition protein family" evidence="2">
    <location>
        <begin position="12"/>
        <end position="117"/>
    </location>
</feature>
<proteinExistence type="inferred from homology"/>
<dbReference type="GO" id="GO:0009253">
    <property type="term" value="P:peptidoglycan catabolic process"/>
    <property type="evidence" value="ECO:0007669"/>
    <property type="project" value="InterPro"/>
</dbReference>
<dbReference type="InterPro" id="IPR002502">
    <property type="entry name" value="Amidase_domain"/>
</dbReference>
<dbReference type="Proteomes" id="UP000681722">
    <property type="component" value="Unassembled WGS sequence"/>
</dbReference>
<accession>A0A814J556</accession>
<dbReference type="Gene3D" id="3.40.80.10">
    <property type="entry name" value="Peptidoglycan recognition protein-like"/>
    <property type="match status" value="1"/>
</dbReference>
<dbReference type="CDD" id="cd06583">
    <property type="entry name" value="PGRP"/>
    <property type="match status" value="1"/>
</dbReference>
<dbReference type="SMART" id="SM00701">
    <property type="entry name" value="PGRP"/>
    <property type="match status" value="1"/>
</dbReference>
<comment type="caution">
    <text evidence="3">The sequence shown here is derived from an EMBL/GenBank/DDBJ whole genome shotgun (WGS) entry which is preliminary data.</text>
</comment>